<name>A0A420E7Q6_9ALTE</name>
<keyword evidence="3 9" id="KW-0479">Metal-binding</keyword>
<feature type="domain" description="1-deoxy-D-xylulose 5-phosphate reductoisomerase C-terminal" evidence="11">
    <location>
        <begin position="147"/>
        <end position="240"/>
    </location>
</feature>
<feature type="binding site" evidence="9">
    <location>
        <position position="187"/>
    </location>
    <ligand>
        <name>1-deoxy-D-xylulose 5-phosphate</name>
        <dbReference type="ChEBI" id="CHEBI:57792"/>
    </ligand>
</feature>
<keyword evidence="7 9" id="KW-0414">Isoprene biosynthesis</keyword>
<feature type="binding site" evidence="9">
    <location>
        <position position="232"/>
    </location>
    <ligand>
        <name>Mn(2+)</name>
        <dbReference type="ChEBI" id="CHEBI:29035"/>
    </ligand>
</feature>
<evidence type="ECO:0000259" key="10">
    <source>
        <dbReference type="Pfam" id="PF02670"/>
    </source>
</evidence>
<dbReference type="PANTHER" id="PTHR30525">
    <property type="entry name" value="1-DEOXY-D-XYLULOSE 5-PHOSPHATE REDUCTOISOMERASE"/>
    <property type="match status" value="1"/>
</dbReference>
<dbReference type="GO" id="GO:0051484">
    <property type="term" value="P:isopentenyl diphosphate biosynthetic process, methylerythritol 4-phosphate pathway involved in terpenoid biosynthetic process"/>
    <property type="evidence" value="ECO:0007669"/>
    <property type="project" value="UniProtKB-ARBA"/>
</dbReference>
<feature type="binding site" evidence="9">
    <location>
        <position position="232"/>
    </location>
    <ligand>
        <name>1-deoxy-D-xylulose 5-phosphate</name>
        <dbReference type="ChEBI" id="CHEBI:57792"/>
    </ligand>
</feature>
<comment type="catalytic activity">
    <reaction evidence="8">
        <text>2-C-methyl-D-erythritol 4-phosphate + NADP(+) = 1-deoxy-D-xylulose 5-phosphate + NADPH + H(+)</text>
        <dbReference type="Rhea" id="RHEA:13717"/>
        <dbReference type="ChEBI" id="CHEBI:15378"/>
        <dbReference type="ChEBI" id="CHEBI:57783"/>
        <dbReference type="ChEBI" id="CHEBI:57792"/>
        <dbReference type="ChEBI" id="CHEBI:58262"/>
        <dbReference type="ChEBI" id="CHEBI:58349"/>
        <dbReference type="EC" id="1.1.1.267"/>
    </reaction>
    <physiologicalReaction direction="right-to-left" evidence="8">
        <dbReference type="Rhea" id="RHEA:13719"/>
    </physiologicalReaction>
</comment>
<dbReference type="OrthoDB" id="9806546at2"/>
<feature type="binding site" evidence="9">
    <location>
        <position position="153"/>
    </location>
    <ligand>
        <name>1-deoxy-D-xylulose 5-phosphate</name>
        <dbReference type="ChEBI" id="CHEBI:57792"/>
    </ligand>
</feature>
<dbReference type="SUPFAM" id="SSF55347">
    <property type="entry name" value="Glyceraldehyde-3-phosphate dehydrogenase-like, C-terminal domain"/>
    <property type="match status" value="1"/>
</dbReference>
<feature type="binding site" evidence="9">
    <location>
        <position position="11"/>
    </location>
    <ligand>
        <name>NADPH</name>
        <dbReference type="ChEBI" id="CHEBI:57783"/>
    </ligand>
</feature>
<dbReference type="InterPro" id="IPR036291">
    <property type="entry name" value="NAD(P)-bd_dom_sf"/>
</dbReference>
<dbReference type="NCBIfam" id="TIGR00243">
    <property type="entry name" value="Dxr"/>
    <property type="match status" value="1"/>
</dbReference>
<dbReference type="FunFam" id="3.40.50.720:FF:000045">
    <property type="entry name" value="1-deoxy-D-xylulose 5-phosphate reductoisomerase"/>
    <property type="match status" value="1"/>
</dbReference>
<evidence type="ECO:0000256" key="7">
    <source>
        <dbReference type="ARBA" id="ARBA00023229"/>
    </source>
</evidence>
<feature type="binding site" evidence="9">
    <location>
        <position position="127"/>
    </location>
    <ligand>
        <name>NADPH</name>
        <dbReference type="ChEBI" id="CHEBI:57783"/>
    </ligand>
</feature>
<dbReference type="NCBIfam" id="NF003938">
    <property type="entry name" value="PRK05447.1-1"/>
    <property type="match status" value="1"/>
</dbReference>
<keyword evidence="5 9" id="KW-0560">Oxidoreductase</keyword>
<dbReference type="InterPro" id="IPR036169">
    <property type="entry name" value="DXPR_C_sf"/>
</dbReference>
<keyword evidence="9" id="KW-0460">Magnesium</keyword>
<dbReference type="Proteomes" id="UP000286482">
    <property type="component" value="Unassembled WGS sequence"/>
</dbReference>
<feature type="domain" description="1-deoxy-D-xylulose 5-phosphate reductoisomerase N-terminal" evidence="10">
    <location>
        <begin position="5"/>
        <end position="133"/>
    </location>
</feature>
<comment type="caution">
    <text evidence="9">Lacks conserved residue(s) required for the propagation of feature annotation.</text>
</comment>
<evidence type="ECO:0000256" key="6">
    <source>
        <dbReference type="ARBA" id="ARBA00023211"/>
    </source>
</evidence>
<accession>A0A420E7Q6</accession>
<dbReference type="InterPro" id="IPR013512">
    <property type="entry name" value="DXP_reductoisomerase_N"/>
</dbReference>
<dbReference type="InterPro" id="IPR026877">
    <property type="entry name" value="DXPR_C"/>
</dbReference>
<evidence type="ECO:0000256" key="8">
    <source>
        <dbReference type="ARBA" id="ARBA00048543"/>
    </source>
</evidence>
<dbReference type="InterPro" id="IPR013644">
    <property type="entry name" value="DXP_reductoisomerase_C"/>
</dbReference>
<organism evidence="13 14">
    <name type="scientific">Alginatibacterium sediminis</name>
    <dbReference type="NCBI Taxonomy" id="2164068"/>
    <lineage>
        <taxon>Bacteria</taxon>
        <taxon>Pseudomonadati</taxon>
        <taxon>Pseudomonadota</taxon>
        <taxon>Gammaproteobacteria</taxon>
        <taxon>Alteromonadales</taxon>
        <taxon>Alteromonadaceae</taxon>
        <taxon>Alginatibacterium</taxon>
    </lineage>
</organism>
<feature type="binding site" evidence="9">
    <location>
        <position position="153"/>
    </location>
    <ligand>
        <name>Mn(2+)</name>
        <dbReference type="ChEBI" id="CHEBI:29035"/>
    </ligand>
</feature>
<gene>
    <name evidence="9" type="primary">dxr</name>
    <name evidence="13" type="ORF">DBZ36_14040</name>
</gene>
<dbReference type="Gene3D" id="1.10.1740.10">
    <property type="match status" value="1"/>
</dbReference>
<dbReference type="PIRSF" id="PIRSF006205">
    <property type="entry name" value="Dxp_reductismrs"/>
    <property type="match status" value="1"/>
</dbReference>
<feature type="binding site" evidence="9">
    <location>
        <position position="126"/>
    </location>
    <ligand>
        <name>1-deoxy-D-xylulose 5-phosphate</name>
        <dbReference type="ChEBI" id="CHEBI:57792"/>
    </ligand>
</feature>
<comment type="similarity">
    <text evidence="2 9">Belongs to the DXR family.</text>
</comment>
<feature type="binding site" evidence="9">
    <location>
        <position position="228"/>
    </location>
    <ligand>
        <name>1-deoxy-D-xylulose 5-phosphate</name>
        <dbReference type="ChEBI" id="CHEBI:57792"/>
    </ligand>
</feature>
<feature type="binding site" evidence="9">
    <location>
        <position position="151"/>
    </location>
    <ligand>
        <name>Mn(2+)</name>
        <dbReference type="ChEBI" id="CHEBI:29035"/>
    </ligand>
</feature>
<comment type="pathway">
    <text evidence="1 9">Isoprenoid biosynthesis; isopentenyl diphosphate biosynthesis via DXP pathway; isopentenyl diphosphate from 1-deoxy-D-xylulose 5-phosphate: step 1/6.</text>
</comment>
<feature type="binding site" evidence="9">
    <location>
        <position position="14"/>
    </location>
    <ligand>
        <name>NADPH</name>
        <dbReference type="ChEBI" id="CHEBI:57783"/>
    </ligand>
</feature>
<evidence type="ECO:0000256" key="1">
    <source>
        <dbReference type="ARBA" id="ARBA00005094"/>
    </source>
</evidence>
<comment type="caution">
    <text evidence="13">The sequence shown here is derived from an EMBL/GenBank/DDBJ whole genome shotgun (WGS) entry which is preliminary data.</text>
</comment>
<evidence type="ECO:0000313" key="13">
    <source>
        <dbReference type="EMBL" id="RKF15506.1"/>
    </source>
</evidence>
<dbReference type="SUPFAM" id="SSF51735">
    <property type="entry name" value="NAD(P)-binding Rossmann-fold domains"/>
    <property type="match status" value="1"/>
</dbReference>
<feature type="binding site" evidence="9">
    <location>
        <position position="152"/>
    </location>
    <ligand>
        <name>1-deoxy-D-xylulose 5-phosphate</name>
        <dbReference type="ChEBI" id="CHEBI:57792"/>
    </ligand>
</feature>
<dbReference type="GO" id="GO:0030145">
    <property type="term" value="F:manganese ion binding"/>
    <property type="evidence" value="ECO:0007669"/>
    <property type="project" value="TreeGrafter"/>
</dbReference>
<sequence>MKSQLVILGATGSIGQSTLKVLRQNLEQFELFGVSAKSSSDTLLKICIEFNPQYAVLLEAKAAQRLKQDCELAGLRTQVLCGAQAQKELACEPEVSHVMAAIVGAAGLEPTLSAVEAGKTILLANKESLVMCGKLFMQQAQRYGAQILPVDSEHNAIFQCLPSAIQNSLGSCELKTHGVSKILLTGSGGPFRNTPVSELAHVTPEQAIAHPNWVMGPKISVDSATMMNKGLEYIEAKRLFNTARDQIQVIVHPQSIIHSMVQYHDGSTLAQLGRPDMATPIANCLAYPERINAGVEALDFLELGELSFKAADFAHYPCLKLAIDACYSGQAATTVLNASNEIAVDAFLNKRLAYLQISQLVDAALQQEFSNTEVNSLAEILALDLQARNFSSAWLNRIN</sequence>
<comment type="function">
    <text evidence="9">Catalyzes the NADPH-dependent rearrangement and reduction of 1-deoxy-D-xylulose-5-phosphate (DXP) to 2-C-methyl-D-erythritol 4-phosphate (MEP).</text>
</comment>
<dbReference type="PANTHER" id="PTHR30525:SF0">
    <property type="entry name" value="1-DEOXY-D-XYLULOSE 5-PHOSPHATE REDUCTOISOMERASE, CHLOROPLASTIC"/>
    <property type="match status" value="1"/>
</dbReference>
<evidence type="ECO:0000256" key="3">
    <source>
        <dbReference type="ARBA" id="ARBA00022723"/>
    </source>
</evidence>
<evidence type="ECO:0000313" key="14">
    <source>
        <dbReference type="Proteomes" id="UP000286482"/>
    </source>
</evidence>
<keyword evidence="4 9" id="KW-0521">NADP</keyword>
<feature type="binding site" evidence="9">
    <location>
        <position position="125"/>
    </location>
    <ligand>
        <name>NADPH</name>
        <dbReference type="ChEBI" id="CHEBI:57783"/>
    </ligand>
</feature>
<dbReference type="GO" id="GO:0070402">
    <property type="term" value="F:NADPH binding"/>
    <property type="evidence" value="ECO:0007669"/>
    <property type="project" value="InterPro"/>
</dbReference>
<reference evidence="13 14" key="1">
    <citation type="submission" date="2018-09" db="EMBL/GenBank/DDBJ databases">
        <authorList>
            <person name="Wang Z."/>
        </authorList>
    </citation>
    <scope>NUCLEOTIDE SEQUENCE [LARGE SCALE GENOMIC DNA]</scope>
    <source>
        <strain evidence="13 14">ALS 81</strain>
    </source>
</reference>
<dbReference type="Pfam" id="PF02670">
    <property type="entry name" value="DXP_reductoisom"/>
    <property type="match status" value="1"/>
</dbReference>
<evidence type="ECO:0000256" key="9">
    <source>
        <dbReference type="HAMAP-Rule" id="MF_00183"/>
    </source>
</evidence>
<keyword evidence="13" id="KW-0413">Isomerase</keyword>
<keyword evidence="14" id="KW-1185">Reference proteome</keyword>
<feature type="domain" description="DXP reductoisomerase C-terminal" evidence="12">
    <location>
        <begin position="272"/>
        <end position="389"/>
    </location>
</feature>
<protein>
    <recommendedName>
        <fullName evidence="9">1-deoxy-D-xylulose 5-phosphate reductoisomerase</fullName>
        <shortName evidence="9">DXP reductoisomerase</shortName>
        <ecNumber evidence="9">1.1.1.267</ecNumber>
    </recommendedName>
    <alternativeName>
        <fullName evidence="9">1-deoxyxylulose-5-phosphate reductoisomerase</fullName>
    </alternativeName>
    <alternativeName>
        <fullName evidence="9">2-C-methyl-D-erythritol 4-phosphate synthase</fullName>
    </alternativeName>
</protein>
<evidence type="ECO:0000259" key="12">
    <source>
        <dbReference type="Pfam" id="PF13288"/>
    </source>
</evidence>
<dbReference type="AlphaFoldDB" id="A0A420E7Q6"/>
<dbReference type="GO" id="GO:0016853">
    <property type="term" value="F:isomerase activity"/>
    <property type="evidence" value="ECO:0007669"/>
    <property type="project" value="UniProtKB-KW"/>
</dbReference>
<evidence type="ECO:0000256" key="2">
    <source>
        <dbReference type="ARBA" id="ARBA00006825"/>
    </source>
</evidence>
<dbReference type="EMBL" id="RAQO01000008">
    <property type="protein sequence ID" value="RKF15506.1"/>
    <property type="molecule type" value="Genomic_DNA"/>
</dbReference>
<evidence type="ECO:0000256" key="4">
    <source>
        <dbReference type="ARBA" id="ARBA00022857"/>
    </source>
</evidence>
<evidence type="ECO:0000256" key="5">
    <source>
        <dbReference type="ARBA" id="ARBA00023002"/>
    </source>
</evidence>
<keyword evidence="6 9" id="KW-0464">Manganese</keyword>
<dbReference type="Gene3D" id="3.40.50.720">
    <property type="entry name" value="NAD(P)-binding Rossmann-like Domain"/>
    <property type="match status" value="1"/>
</dbReference>
<dbReference type="RefSeq" id="WP_120355592.1">
    <property type="nucleotide sequence ID" value="NZ_RAQO01000008.1"/>
</dbReference>
<dbReference type="EC" id="1.1.1.267" evidence="9"/>
<feature type="binding site" evidence="9">
    <location>
        <position position="210"/>
    </location>
    <ligand>
        <name>1-deoxy-D-xylulose 5-phosphate</name>
        <dbReference type="ChEBI" id="CHEBI:57792"/>
    </ligand>
</feature>
<comment type="cofactor">
    <cofactor evidence="9">
        <name>Mg(2+)</name>
        <dbReference type="ChEBI" id="CHEBI:18420"/>
    </cofactor>
    <cofactor evidence="9">
        <name>Mn(2+)</name>
        <dbReference type="ChEBI" id="CHEBI:29035"/>
    </cofactor>
</comment>
<proteinExistence type="inferred from homology"/>
<dbReference type="InterPro" id="IPR003821">
    <property type="entry name" value="DXP_reductoisomerase"/>
</dbReference>
<dbReference type="Pfam" id="PF13288">
    <property type="entry name" value="DXPR_C"/>
    <property type="match status" value="1"/>
</dbReference>
<dbReference type="SUPFAM" id="SSF69055">
    <property type="entry name" value="1-deoxy-D-xylulose-5-phosphate reductoisomerase, C-terminal domain"/>
    <property type="match status" value="1"/>
</dbReference>
<feature type="binding site" evidence="9">
    <location>
        <position position="13"/>
    </location>
    <ligand>
        <name>NADPH</name>
        <dbReference type="ChEBI" id="CHEBI:57783"/>
    </ligand>
</feature>
<feature type="binding site" evidence="9">
    <location>
        <position position="12"/>
    </location>
    <ligand>
        <name>NADPH</name>
        <dbReference type="ChEBI" id="CHEBI:57783"/>
    </ligand>
</feature>
<dbReference type="GO" id="GO:0030604">
    <property type="term" value="F:1-deoxy-D-xylulose-5-phosphate reductoisomerase activity"/>
    <property type="evidence" value="ECO:0007669"/>
    <property type="project" value="UniProtKB-UniRule"/>
</dbReference>
<dbReference type="HAMAP" id="MF_00183">
    <property type="entry name" value="DXP_reductoisom"/>
    <property type="match status" value="1"/>
</dbReference>
<feature type="binding site" evidence="9">
    <location>
        <position position="216"/>
    </location>
    <ligand>
        <name>NADPH</name>
        <dbReference type="ChEBI" id="CHEBI:57783"/>
    </ligand>
</feature>
<evidence type="ECO:0000259" key="11">
    <source>
        <dbReference type="Pfam" id="PF08436"/>
    </source>
</evidence>
<dbReference type="UniPathway" id="UPA00056">
    <property type="reaction ID" value="UER00092"/>
</dbReference>
<feature type="binding site" evidence="9">
    <location>
        <position position="229"/>
    </location>
    <ligand>
        <name>1-deoxy-D-xylulose 5-phosphate</name>
        <dbReference type="ChEBI" id="CHEBI:57792"/>
    </ligand>
</feature>
<feature type="binding site" evidence="9">
    <location>
        <position position="223"/>
    </location>
    <ligand>
        <name>1-deoxy-D-xylulose 5-phosphate</name>
        <dbReference type="ChEBI" id="CHEBI:57792"/>
    </ligand>
</feature>
<dbReference type="Pfam" id="PF08436">
    <property type="entry name" value="DXP_redisom_C"/>
    <property type="match status" value="1"/>
</dbReference>